<dbReference type="EMBL" id="KV454293">
    <property type="protein sequence ID" value="ODQ73524.1"/>
    <property type="molecule type" value="Genomic_DNA"/>
</dbReference>
<keyword evidence="4 9" id="KW-1133">Transmembrane helix</keyword>
<sequence>MAATDFEEIAEIKRYEDFSTIDWVQDAAREQLRQRVRRSRSLKVYGRSWLATVLAHLRELCGSIQGWIVVSCIGASIGAIAAMLNIITEWLSDIKLGYCTTGFYLNENFCCSGADVGCPEWHQWSSWSIFNYLIFVILSVCFATMSAFLVKSYAPYAAGSGISEIKCIVSGFVMKGFLGGWTLLIKSLGLPLAIASGLSVGKEGPSVHYAVCAGNVIARCFNRYRRNAAKMREILTACAATGVAVAFGSPIGGVLFSLEKQEISSNFSLKTMWRSYFCALIGTAVLAAINPFRTGQLVMFQVHYDRDWHFFEIIFFMVLGVFGGLYGIFVSKWNLEAQAFRKKYLGKYAMEEAACLAGITAVICYFNKFLKIDMTESLEILFKECEGGEDYDGLCEPSNRSRLIASLIFATVVRTLLVIVSYGSKVPAGIFVPSMAIGASFGRLVGIIVQALHESHPESAFFAACSKDEPCITPGTYAFLGAGAALSGIMNITVSVVVIMFELTGALTYILPTMIVVGVTKIINEKFGKGGIADQAIFFNGFPFLDNKEEHVFGVNVSDAMIQGVSVLPSYGMVLGEVEELLKRTKYGGFPVVEDTRSMMLSGYIGRTELQYAIERAKRSSPIQPTAKCYFTTPDQKPLDPASVSAITGNAATNGTGAVSDSYDSSAVVSSGNASSYDLPTGMTTVKMAKSASPHPRPLHIDIPNDQGEAPSLMPAVVIGGQASAGGMAEEVHGGMHVDFSQFIDITPITVNPKFPLETVMELFKKLGPSVILVEYRGRLCGLITPKDLLKYQFNKH</sequence>
<keyword evidence="8" id="KW-0129">CBS domain</keyword>
<keyword evidence="7 9" id="KW-0868">Chloride</keyword>
<evidence type="ECO:0000256" key="9">
    <source>
        <dbReference type="RuleBase" id="RU361221"/>
    </source>
</evidence>
<dbReference type="AlphaFoldDB" id="A0A1E3Q7Q0"/>
<dbReference type="SUPFAM" id="SSF81340">
    <property type="entry name" value="Clc chloride channel"/>
    <property type="match status" value="1"/>
</dbReference>
<evidence type="ECO:0000313" key="11">
    <source>
        <dbReference type="EMBL" id="ODQ73524.1"/>
    </source>
</evidence>
<organism evidence="11 12">
    <name type="scientific">Lipomyces starkeyi NRRL Y-11557</name>
    <dbReference type="NCBI Taxonomy" id="675824"/>
    <lineage>
        <taxon>Eukaryota</taxon>
        <taxon>Fungi</taxon>
        <taxon>Dikarya</taxon>
        <taxon>Ascomycota</taxon>
        <taxon>Saccharomycotina</taxon>
        <taxon>Lipomycetes</taxon>
        <taxon>Lipomycetales</taxon>
        <taxon>Lipomycetaceae</taxon>
        <taxon>Lipomyces</taxon>
    </lineage>
</organism>
<feature type="transmembrane region" description="Helical" evidence="9">
    <location>
        <begin position="273"/>
        <end position="289"/>
    </location>
</feature>
<keyword evidence="3 9" id="KW-0812">Transmembrane</keyword>
<dbReference type="GO" id="GO:0005247">
    <property type="term" value="F:voltage-gated chloride channel activity"/>
    <property type="evidence" value="ECO:0007669"/>
    <property type="project" value="TreeGrafter"/>
</dbReference>
<dbReference type="PROSITE" id="PS51371">
    <property type="entry name" value="CBS"/>
    <property type="match status" value="1"/>
</dbReference>
<evidence type="ECO:0000256" key="8">
    <source>
        <dbReference type="PROSITE-ProRule" id="PRU00703"/>
    </source>
</evidence>
<dbReference type="GO" id="GO:0000324">
    <property type="term" value="C:fungal-type vacuole"/>
    <property type="evidence" value="ECO:0007669"/>
    <property type="project" value="TreeGrafter"/>
</dbReference>
<dbReference type="Gene3D" id="1.10.3080.10">
    <property type="entry name" value="Clc chloride channel"/>
    <property type="match status" value="1"/>
</dbReference>
<evidence type="ECO:0000256" key="1">
    <source>
        <dbReference type="ARBA" id="ARBA00004141"/>
    </source>
</evidence>
<dbReference type="PANTHER" id="PTHR45711:SF9">
    <property type="entry name" value="ANION_PROTON EXCHANGE TRANSPORTER GEF1"/>
    <property type="match status" value="1"/>
</dbReference>
<dbReference type="CDD" id="cd04591">
    <property type="entry name" value="CBS_pair_voltage-gated_CLC_euk_bac"/>
    <property type="match status" value="1"/>
</dbReference>
<feature type="transmembrane region" description="Helical" evidence="9">
    <location>
        <begin position="66"/>
        <end position="87"/>
    </location>
</feature>
<dbReference type="InterPro" id="IPR000644">
    <property type="entry name" value="CBS_dom"/>
</dbReference>
<evidence type="ECO:0000256" key="5">
    <source>
        <dbReference type="ARBA" id="ARBA00023065"/>
    </source>
</evidence>
<dbReference type="Gene3D" id="3.90.1280.20">
    <property type="match status" value="1"/>
</dbReference>
<feature type="domain" description="CBS" evidence="10">
    <location>
        <begin position="743"/>
        <end position="797"/>
    </location>
</feature>
<dbReference type="PANTHER" id="PTHR45711">
    <property type="entry name" value="CHLORIDE CHANNEL PROTEIN"/>
    <property type="match status" value="1"/>
</dbReference>
<feature type="transmembrane region" description="Helical" evidence="9">
    <location>
        <begin position="234"/>
        <end position="258"/>
    </location>
</feature>
<gene>
    <name evidence="11" type="ORF">LIPSTDRAFT_263735</name>
</gene>
<dbReference type="STRING" id="675824.A0A1E3Q7Q0"/>
<feature type="transmembrane region" description="Helical" evidence="9">
    <location>
        <begin position="310"/>
        <end position="329"/>
    </location>
</feature>
<proteinExistence type="inferred from homology"/>
<feature type="transmembrane region" description="Helical" evidence="9">
    <location>
        <begin position="506"/>
        <end position="523"/>
    </location>
</feature>
<evidence type="ECO:0000259" key="10">
    <source>
        <dbReference type="PROSITE" id="PS51371"/>
    </source>
</evidence>
<protein>
    <recommendedName>
        <fullName evidence="9">Chloride channel protein</fullName>
    </recommendedName>
</protein>
<dbReference type="Gene3D" id="3.10.580.20">
    <property type="match status" value="1"/>
</dbReference>
<dbReference type="CDD" id="cd03684">
    <property type="entry name" value="ClC_3_like"/>
    <property type="match status" value="1"/>
</dbReference>
<dbReference type="GO" id="GO:0005794">
    <property type="term" value="C:Golgi apparatus"/>
    <property type="evidence" value="ECO:0007669"/>
    <property type="project" value="TreeGrafter"/>
</dbReference>
<dbReference type="GO" id="GO:0005886">
    <property type="term" value="C:plasma membrane"/>
    <property type="evidence" value="ECO:0007669"/>
    <property type="project" value="TreeGrafter"/>
</dbReference>
<keyword evidence="12" id="KW-1185">Reference proteome</keyword>
<dbReference type="InterPro" id="IPR046342">
    <property type="entry name" value="CBS_dom_sf"/>
</dbReference>
<dbReference type="GO" id="GO:0006878">
    <property type="term" value="P:intracellular copper ion homeostasis"/>
    <property type="evidence" value="ECO:0007669"/>
    <property type="project" value="TreeGrafter"/>
</dbReference>
<accession>A0A1E3Q7Q0</accession>
<dbReference type="FunFam" id="1.10.3080.10:FF:000011">
    <property type="entry name" value="Chloride channel protein"/>
    <property type="match status" value="1"/>
</dbReference>
<dbReference type="Proteomes" id="UP000094385">
    <property type="component" value="Unassembled WGS sequence"/>
</dbReference>
<dbReference type="InterPro" id="IPR001807">
    <property type="entry name" value="ClC"/>
</dbReference>
<comment type="similarity">
    <text evidence="9">Belongs to the chloride channel (TC 2.A.49) family.</text>
</comment>
<name>A0A1E3Q7Q0_LIPST</name>
<reference evidence="11 12" key="1">
    <citation type="journal article" date="2016" name="Proc. Natl. Acad. Sci. U.S.A.">
        <title>Comparative genomics of biotechnologically important yeasts.</title>
        <authorList>
            <person name="Riley R."/>
            <person name="Haridas S."/>
            <person name="Wolfe K.H."/>
            <person name="Lopes M.R."/>
            <person name="Hittinger C.T."/>
            <person name="Goeker M."/>
            <person name="Salamov A.A."/>
            <person name="Wisecaver J.H."/>
            <person name="Long T.M."/>
            <person name="Calvey C.H."/>
            <person name="Aerts A.L."/>
            <person name="Barry K.W."/>
            <person name="Choi C."/>
            <person name="Clum A."/>
            <person name="Coughlan A.Y."/>
            <person name="Deshpande S."/>
            <person name="Douglass A.P."/>
            <person name="Hanson S.J."/>
            <person name="Klenk H.-P."/>
            <person name="LaButti K.M."/>
            <person name="Lapidus A."/>
            <person name="Lindquist E.A."/>
            <person name="Lipzen A.M."/>
            <person name="Meier-Kolthoff J.P."/>
            <person name="Ohm R.A."/>
            <person name="Otillar R.P."/>
            <person name="Pangilinan J.L."/>
            <person name="Peng Y."/>
            <person name="Rokas A."/>
            <person name="Rosa C.A."/>
            <person name="Scheuner C."/>
            <person name="Sibirny A.A."/>
            <person name="Slot J.C."/>
            <person name="Stielow J.B."/>
            <person name="Sun H."/>
            <person name="Kurtzman C.P."/>
            <person name="Blackwell M."/>
            <person name="Grigoriev I.V."/>
            <person name="Jeffries T.W."/>
        </authorList>
    </citation>
    <scope>NUCLEOTIDE SEQUENCE [LARGE SCALE GENOMIC DNA]</scope>
    <source>
        <strain evidence="11 12">NRRL Y-11557</strain>
    </source>
</reference>
<evidence type="ECO:0000256" key="6">
    <source>
        <dbReference type="ARBA" id="ARBA00023136"/>
    </source>
</evidence>
<feature type="transmembrane region" description="Helical" evidence="9">
    <location>
        <begin position="430"/>
        <end position="452"/>
    </location>
</feature>
<dbReference type="GO" id="GO:0005769">
    <property type="term" value="C:early endosome"/>
    <property type="evidence" value="ECO:0007669"/>
    <property type="project" value="TreeGrafter"/>
</dbReference>
<comment type="subcellular location">
    <subcellularLocation>
        <location evidence="1 9">Membrane</location>
        <topology evidence="1 9">Multi-pass membrane protein</topology>
    </subcellularLocation>
</comment>
<evidence type="ECO:0000256" key="4">
    <source>
        <dbReference type="ARBA" id="ARBA00022989"/>
    </source>
</evidence>
<feature type="transmembrane region" description="Helical" evidence="9">
    <location>
        <begin position="403"/>
        <end position="424"/>
    </location>
</feature>
<dbReference type="OrthoDB" id="44789at2759"/>
<dbReference type="Pfam" id="PF00571">
    <property type="entry name" value="CBS"/>
    <property type="match status" value="1"/>
</dbReference>
<dbReference type="GO" id="GO:0005783">
    <property type="term" value="C:endoplasmic reticulum"/>
    <property type="evidence" value="ECO:0007669"/>
    <property type="project" value="TreeGrafter"/>
</dbReference>
<feature type="transmembrane region" description="Helical" evidence="9">
    <location>
        <begin position="129"/>
        <end position="150"/>
    </location>
</feature>
<dbReference type="Pfam" id="PF00654">
    <property type="entry name" value="Voltage_CLC"/>
    <property type="match status" value="1"/>
</dbReference>
<evidence type="ECO:0000256" key="7">
    <source>
        <dbReference type="ARBA" id="ARBA00023214"/>
    </source>
</evidence>
<dbReference type="PRINTS" id="PR00762">
    <property type="entry name" value="CLCHANNEL"/>
</dbReference>
<keyword evidence="2 9" id="KW-0813">Transport</keyword>
<dbReference type="SUPFAM" id="SSF54631">
    <property type="entry name" value="CBS-domain pair"/>
    <property type="match status" value="1"/>
</dbReference>
<keyword evidence="6 9" id="KW-0472">Membrane</keyword>
<feature type="transmembrane region" description="Helical" evidence="9">
    <location>
        <begin position="477"/>
        <end position="500"/>
    </location>
</feature>
<dbReference type="InterPro" id="IPR014743">
    <property type="entry name" value="Cl-channel_core"/>
</dbReference>
<evidence type="ECO:0000256" key="2">
    <source>
        <dbReference type="ARBA" id="ARBA00022448"/>
    </source>
</evidence>
<dbReference type="GO" id="GO:0006879">
    <property type="term" value="P:intracellular iron ion homeostasis"/>
    <property type="evidence" value="ECO:0007669"/>
    <property type="project" value="TreeGrafter"/>
</dbReference>
<evidence type="ECO:0000256" key="3">
    <source>
        <dbReference type="ARBA" id="ARBA00022692"/>
    </source>
</evidence>
<comment type="caution">
    <text evidence="9">Lacks conserved residue(s) required for the propagation of feature annotation.</text>
</comment>
<evidence type="ECO:0000313" key="12">
    <source>
        <dbReference type="Proteomes" id="UP000094385"/>
    </source>
</evidence>
<keyword evidence="5 9" id="KW-0406">Ion transport</keyword>